<sequence>MSGSQPSAASSGTATPFFSQPSSTPHSPPVRNPSSLRNQISTPVSPNSDLDDGRDDILPPAALASRLGRTLGSAAGASSLSLNDFGLGSGSSSPSLALTGFNAISTVLNNPGKRQPPIDPKSSRFPPVTTTPHVFSEIPKVKKAELDGYLSSVRPEWDRFVRNQRLGRQGRARIGEANEKEHGGDRAGGVVQGGPLSAASPLISKARGHHRASSLSVDLSSQPPPPPKKRLPPLSAVPQVFFSEDFDLGNPYTFDLVTERYKAAAAAAANHTPTSADSAYDDGKGGGSGNGIAPGYDVALNQMLQEKLSYYSDVIEQHLILEIGSRSSSFFAALGNLKDLSAEAEACLAKIHNLKSDLDKVDQAQAKKGLEIIREQEKRRQLQRKEKAIDNVRRLVEKRDLTRLLVQQGEFEEALEMIQAIRDELEPKHDTTETRSDGAGSVPKLTLPPSSGAADDDGGGGDVRDEEVGGRSSGPGATTVKLSAVTSLSFILPQLDEMEVSISQSLQQELLDVLQADLNSRVENQRAGAHEAAETSGGEQDNLYPGQADGRLSPAAATPASTEGLSQRPPPPPSSPFGNTRRSLSPEDVQLRSRIMPIVVGLVRTGGVDKAVLAYREVALRSVRSVWESRLGSGHQDDDLSDLTRYLEEEDGQRAVAEAARTTVSTAVTKLRDMDARTFVKLGRTVFDGFLACIRSVDAQSRLLLRVLDEYQSTHSASAVLQVGGGGDDGHRSFRPTATSLLDESRDAVGQATTNGKPPHMPAGVAVALPNTLSDIVHATTELTHTLSSRLISLRSSQHSSLDLASFLSIFRLCWDFITSSEVICRRMIVGLRGAALGQAKSFLASFHRARIERAAKAVEEETWALADVGSQIQEDVEAIVESAIKDSVRFVVHPVEEEGQGAKKQEDRSEAPLETAAAKTLEIEGRSYFVVAASLDVLRLLADYLRVVINLPLLTTEAMGRAIEFLKQFNSRTCQVVLGAGAMRSAGLKNITAKHLALASQSLSIMISLTPYVRETVRRHLNPKQAVMLTEFDKLRRDFQEHQYEIHAKLVAIMSDRLTVHCRTLNNVDWNAARPENGKVEANDYVSDLIRETATLHKVLSKYLQVQVVEQVIGQVVVSIDRRLATELAKVEVQTQEARDRLEADVDLLNKKLSSLKNVEWKGENLKAMLEAQVVPVVANGSSPAQAAEQPSSTAATATTATPAAQAQPQPAYKPRIPSLFSRRNQQQGRDKPSDSASPLTNSRTSVEESPRGSLQSRSEDEGAAVPGGGESTTTTITTLPGSDGGLENEKKGKEEGEEKEEKETLPTEVVGEEQGRPPTPPSKTSPPTLEKEDTSQARSNEVDGEAEVELERPEGGVTVETEVKEKEGEKARAKDDSDMTPTRSAGRMSLEARLRSVACEEPISPMPIVTSGPTETTIPSSPGGSGRSTPSSKPRMSLKERLAEAARKRSQMQQQQQQVKAQEDEGEEGPRGNEEGREGKGKEGDGEKEVEIKMGEGEGEGVVKEVKMGEVEGDAATKEESETVAEKVEPGRKNVTVGEEETKVGEKEGQVGKVEMKKGEGEGETVDKEVKVGEVEGDDVAKEESETKMGEAVVKGEPGQSDVKIGEDDESEHKTVKDEGKTQVDRQAGEEVGLGQSEVKAVDTTTTTTTPAESDEEEEEGQEEGGATKTPTSEAKSQEERPQSGGKRKKKKNKGKKKK</sequence>
<accession>A0ACD0NTA3</accession>
<dbReference type="EMBL" id="KZ820105">
    <property type="protein sequence ID" value="PWN49045.1"/>
    <property type="molecule type" value="Genomic_DNA"/>
</dbReference>
<organism evidence="1 2">
    <name type="scientific">Violaceomyces palustris</name>
    <dbReference type="NCBI Taxonomy" id="1673888"/>
    <lineage>
        <taxon>Eukaryota</taxon>
        <taxon>Fungi</taxon>
        <taxon>Dikarya</taxon>
        <taxon>Basidiomycota</taxon>
        <taxon>Ustilaginomycotina</taxon>
        <taxon>Ustilaginomycetes</taxon>
        <taxon>Violaceomycetales</taxon>
        <taxon>Violaceomycetaceae</taxon>
        <taxon>Violaceomyces</taxon>
    </lineage>
</organism>
<name>A0ACD0NTA3_9BASI</name>
<protein>
    <submittedName>
        <fullName evidence="1">Uncharacterized protein</fullName>
    </submittedName>
</protein>
<gene>
    <name evidence="1" type="ORF">IE53DRAFT_380854</name>
</gene>
<evidence type="ECO:0000313" key="1">
    <source>
        <dbReference type="EMBL" id="PWN49045.1"/>
    </source>
</evidence>
<keyword evidence="2" id="KW-1185">Reference proteome</keyword>
<dbReference type="Proteomes" id="UP000245626">
    <property type="component" value="Unassembled WGS sequence"/>
</dbReference>
<reference evidence="1 2" key="1">
    <citation type="journal article" date="2018" name="Mol. Biol. Evol.">
        <title>Broad Genomic Sampling Reveals a Smut Pathogenic Ancestry of the Fungal Clade Ustilaginomycotina.</title>
        <authorList>
            <person name="Kijpornyongpan T."/>
            <person name="Mondo S.J."/>
            <person name="Barry K."/>
            <person name="Sandor L."/>
            <person name="Lee J."/>
            <person name="Lipzen A."/>
            <person name="Pangilinan J."/>
            <person name="LaButti K."/>
            <person name="Hainaut M."/>
            <person name="Henrissat B."/>
            <person name="Grigoriev I.V."/>
            <person name="Spatafora J.W."/>
            <person name="Aime M.C."/>
        </authorList>
    </citation>
    <scope>NUCLEOTIDE SEQUENCE [LARGE SCALE GENOMIC DNA]</scope>
    <source>
        <strain evidence="1 2">SA 807</strain>
    </source>
</reference>
<proteinExistence type="predicted"/>
<evidence type="ECO:0000313" key="2">
    <source>
        <dbReference type="Proteomes" id="UP000245626"/>
    </source>
</evidence>